<name>T2MIT6_HYDVU</name>
<protein>
    <submittedName>
        <fullName evidence="9">Transmembrane and coiled-coil domains protein 2</fullName>
    </submittedName>
</protein>
<gene>
    <name evidence="9" type="primary">TMCC2</name>
</gene>
<evidence type="ECO:0000256" key="1">
    <source>
        <dbReference type="ARBA" id="ARBA00004370"/>
    </source>
</evidence>
<dbReference type="GO" id="GO:0016020">
    <property type="term" value="C:membrane"/>
    <property type="evidence" value="ECO:0007669"/>
    <property type="project" value="UniProtKB-SubCell"/>
</dbReference>
<evidence type="ECO:0000256" key="5">
    <source>
        <dbReference type="ARBA" id="ARBA00023054"/>
    </source>
</evidence>
<evidence type="ECO:0000256" key="7">
    <source>
        <dbReference type="SAM" id="Coils"/>
    </source>
</evidence>
<dbReference type="Pfam" id="PF10267">
    <property type="entry name" value="Tmemb_cc2"/>
    <property type="match status" value="2"/>
</dbReference>
<organism evidence="9">
    <name type="scientific">Hydra vulgaris</name>
    <name type="common">Hydra</name>
    <name type="synonym">Hydra attenuata</name>
    <dbReference type="NCBI Taxonomy" id="6087"/>
    <lineage>
        <taxon>Eukaryota</taxon>
        <taxon>Metazoa</taxon>
        <taxon>Cnidaria</taxon>
        <taxon>Hydrozoa</taxon>
        <taxon>Hydroidolina</taxon>
        <taxon>Anthoathecata</taxon>
        <taxon>Aplanulata</taxon>
        <taxon>Hydridae</taxon>
        <taxon>Hydra</taxon>
    </lineage>
</organism>
<evidence type="ECO:0000256" key="4">
    <source>
        <dbReference type="ARBA" id="ARBA00022989"/>
    </source>
</evidence>
<feature type="transmembrane region" description="Helical" evidence="8">
    <location>
        <begin position="488"/>
        <end position="504"/>
    </location>
</feature>
<keyword evidence="4 8" id="KW-1133">Transmembrane helix</keyword>
<dbReference type="PANTHER" id="PTHR17613:SF14">
    <property type="entry name" value="DEMENTIN, ISOFORM H"/>
    <property type="match status" value="1"/>
</dbReference>
<dbReference type="OrthoDB" id="10072335at2759"/>
<feature type="coiled-coil region" evidence="7">
    <location>
        <begin position="198"/>
        <end position="225"/>
    </location>
</feature>
<reference evidence="9" key="1">
    <citation type="journal article" date="2013" name="Genome Biol. Evol.">
        <title>Punctuated emergences of genetic and phenotypic innovations in eumetazoan, bilaterian, euteleostome, and hominidae ancestors.</title>
        <authorList>
            <person name="Wenger Y."/>
            <person name="Galliot B."/>
        </authorList>
    </citation>
    <scope>NUCLEOTIDE SEQUENCE</scope>
    <source>
        <tissue evidence="9">Whole animals</tissue>
    </source>
</reference>
<comment type="subcellular location">
    <subcellularLocation>
        <location evidence="1">Membrane</location>
    </subcellularLocation>
</comment>
<keyword evidence="3 8" id="KW-0812">Transmembrane</keyword>
<comment type="similarity">
    <text evidence="2">Belongs to the TEX28 family.</text>
</comment>
<dbReference type="InterPro" id="IPR019394">
    <property type="entry name" value="TEX28/TMCC"/>
</dbReference>
<feature type="coiled-coil region" evidence="7">
    <location>
        <begin position="134"/>
        <end position="168"/>
    </location>
</feature>
<dbReference type="AlphaFoldDB" id="T2MIT6"/>
<feature type="coiled-coil region" evidence="7">
    <location>
        <begin position="378"/>
        <end position="405"/>
    </location>
</feature>
<feature type="transmembrane region" description="Helical" evidence="8">
    <location>
        <begin position="458"/>
        <end position="481"/>
    </location>
</feature>
<keyword evidence="6 8" id="KW-0472">Membrane</keyword>
<accession>T2MIT6</accession>
<keyword evidence="5 7" id="KW-0175">Coiled coil</keyword>
<dbReference type="GO" id="GO:0012505">
    <property type="term" value="C:endomembrane system"/>
    <property type="evidence" value="ECO:0007669"/>
    <property type="project" value="TreeGrafter"/>
</dbReference>
<dbReference type="PANTHER" id="PTHR17613">
    <property type="entry name" value="CEREBRAL PROTEIN-11-RELATED"/>
    <property type="match status" value="1"/>
</dbReference>
<evidence type="ECO:0000256" key="2">
    <source>
        <dbReference type="ARBA" id="ARBA00008108"/>
    </source>
</evidence>
<evidence type="ECO:0000256" key="8">
    <source>
        <dbReference type="SAM" id="Phobius"/>
    </source>
</evidence>
<dbReference type="EMBL" id="HAAD01005600">
    <property type="protein sequence ID" value="CDG71832.1"/>
    <property type="molecule type" value="mRNA"/>
</dbReference>
<sequence length="507" mass="57962">MATEQIKKIKKEKKFLKSASLDDLVADSHSLKPRPPVILLQTSKLKGIKKKFHALKLSRSNTDLMIETNGADINGKSFELFGSENNQKQSFEHKQSVSSNINDLIVADNFLFNDQIICDDLNNYEDVVDGHSAAESTSHEIERLHKKIEKLKDELVQLQATRDENVKEYLSTCDNPILTEVSSKDIAQKMRVVFERNNQKTNNSIHMLQKKLEKFQSQLKELEERGIQGPRRIIRAVQDSVRSGASSIHDAVTKPLESINQFIKKDKKNDSEAKITDEEEIEKCYLNIRSSDDDSSSLGSNQLLCSHASLPLFNKILYNPNEDQINELVAANEKLNGTVTEMKEILSFLMQFVNEQKFNNEQLQGQVTNMLGQWHDISELHQNEMAALKQEMENSAERIECLEYRFTERVNEIEELIDSCTTRVTKMEHLQQQHQQLLFSSPNYSDGGLYAQTVLTKFLSLIISLFAVLLVIASTLSKFILPFTSSRFRLILSLLTLAGILFVWKKY</sequence>
<evidence type="ECO:0000313" key="9">
    <source>
        <dbReference type="EMBL" id="CDG71832.1"/>
    </source>
</evidence>
<evidence type="ECO:0000256" key="6">
    <source>
        <dbReference type="ARBA" id="ARBA00023136"/>
    </source>
</evidence>
<evidence type="ECO:0000256" key="3">
    <source>
        <dbReference type="ARBA" id="ARBA00022692"/>
    </source>
</evidence>
<proteinExistence type="evidence at transcript level"/>